<dbReference type="SUPFAM" id="SSF56112">
    <property type="entry name" value="Protein kinase-like (PK-like)"/>
    <property type="match status" value="1"/>
</dbReference>
<dbReference type="Gene3D" id="3.60.15.10">
    <property type="entry name" value="Ribonuclease Z/Hydroxyacylglutathione hydrolase-like"/>
    <property type="match status" value="1"/>
</dbReference>
<evidence type="ECO:0000313" key="3">
    <source>
        <dbReference type="Proteomes" id="UP000249169"/>
    </source>
</evidence>
<dbReference type="Pfam" id="PF00069">
    <property type="entry name" value="Pkinase"/>
    <property type="match status" value="1"/>
</dbReference>
<evidence type="ECO:0000313" key="2">
    <source>
        <dbReference type="EMBL" id="RAL22338.1"/>
    </source>
</evidence>
<organism evidence="2 3">
    <name type="scientific">Lujinxingia litoralis</name>
    <dbReference type="NCBI Taxonomy" id="2211119"/>
    <lineage>
        <taxon>Bacteria</taxon>
        <taxon>Deltaproteobacteria</taxon>
        <taxon>Bradymonadales</taxon>
        <taxon>Lujinxingiaceae</taxon>
        <taxon>Lujinxingia</taxon>
    </lineage>
</organism>
<name>A0A328C712_9DELT</name>
<evidence type="ECO:0000259" key="1">
    <source>
        <dbReference type="PROSITE" id="PS50011"/>
    </source>
</evidence>
<dbReference type="RefSeq" id="WP_111729909.1">
    <property type="nucleotide sequence ID" value="NZ_QHKO01000004.1"/>
</dbReference>
<dbReference type="InterPro" id="IPR008271">
    <property type="entry name" value="Ser/Thr_kinase_AS"/>
</dbReference>
<proteinExistence type="predicted"/>
<dbReference type="GO" id="GO:0004672">
    <property type="term" value="F:protein kinase activity"/>
    <property type="evidence" value="ECO:0007669"/>
    <property type="project" value="InterPro"/>
</dbReference>
<dbReference type="PANTHER" id="PTHR43041">
    <property type="entry name" value="HYDROLASE, METALLO-BETA-LACTAMASE SUPERFAMILY"/>
    <property type="match status" value="1"/>
</dbReference>
<dbReference type="SMART" id="SM00220">
    <property type="entry name" value="S_TKc"/>
    <property type="match status" value="1"/>
</dbReference>
<dbReference type="Gene3D" id="1.10.510.10">
    <property type="entry name" value="Transferase(Phosphotransferase) domain 1"/>
    <property type="match status" value="1"/>
</dbReference>
<dbReference type="InterPro" id="IPR036866">
    <property type="entry name" value="RibonucZ/Hydroxyglut_hydro"/>
</dbReference>
<dbReference type="PROSITE" id="PS50011">
    <property type="entry name" value="PROTEIN_KINASE_DOM"/>
    <property type="match status" value="1"/>
</dbReference>
<accession>A0A328C712</accession>
<dbReference type="EMBL" id="QHKO01000004">
    <property type="protein sequence ID" value="RAL22338.1"/>
    <property type="molecule type" value="Genomic_DNA"/>
</dbReference>
<dbReference type="PANTHER" id="PTHR43041:SF1">
    <property type="entry name" value="METALLO-BETA-LACTAMASE DOMAIN-CONTAINING PROTEIN"/>
    <property type="match status" value="1"/>
</dbReference>
<dbReference type="InterPro" id="IPR000719">
    <property type="entry name" value="Prot_kinase_dom"/>
</dbReference>
<sequence>MKNDTLPPGSAVGQYQVIRKLGEGAAGQVYLARHKILEREFALKVLHPEWVGNEQLTRRFFQEARHATRLKHPNIVGVITADQHDDFYYLVMEYVDGDCLEAIISERKRLPADQAVSYLIGILRGLEHAHQQGMLHRDVKADNIMVDRVSGTARLLDFGLVKDVEASQKLTAQHAVVGTPYYMPPEQWRSEDIDVRADLFSAGVTLYYALTGRFPFPGRSPLAVAHRLMSEPHDALGDLLIDGEPRSAPELEALLDRALARERAGRPESAAAFADELEAWLAKIRPSHTPHTARPARTNQTSAIASFLNSHEPAMSDSPNLVTEPVEIAPNTYWVGKRPPNEIFYANPFLRHFPGKNGSEDFNLIIDPGSTKDFSVVQAKVGRVIGSVNRLSSIFINHQDPDVGSSVGVLLGRHTPNAHVLCTEDTWRLIQYYNVPRERFVALERFPRGIKLPTGDVVRPVPSPFCHFVGAMMLYDPTTRVLFTGDLFGSLTDKNAEGLYVDESDWAGMRAFHQIYMPTQGAVRYALKKIRELSPAVEIIAPQHGRVLRGPWVQKYMDRLWNLPVGLDILDDRHSTPEELRAWTTVLNRLVEVARQALGDEVYTVLESDPNLSGILTVQSGNVEITSLGKTTVERAVRLLCEHVRADVASAIKYEAVYSATELGLPTPMVEIDEDAPEHASESQLDAIVDSALEGGFSKV</sequence>
<gene>
    <name evidence="2" type="ORF">DL240_10845</name>
</gene>
<reference evidence="2 3" key="1">
    <citation type="submission" date="2018-05" db="EMBL/GenBank/DDBJ databases">
        <title>Lujinxingia marina gen. nov. sp. nov., a new facultative anaerobic member of the class Deltaproteobacteria, and proposal of Lujinxingaceae fam. nov.</title>
        <authorList>
            <person name="Li C.-M."/>
        </authorList>
    </citation>
    <scope>NUCLEOTIDE SEQUENCE [LARGE SCALE GENOMIC DNA]</scope>
    <source>
        <strain evidence="2 3">B210</strain>
    </source>
</reference>
<dbReference type="InterPro" id="IPR001279">
    <property type="entry name" value="Metallo-B-lactamas"/>
</dbReference>
<dbReference type="SUPFAM" id="SSF56281">
    <property type="entry name" value="Metallo-hydrolase/oxidoreductase"/>
    <property type="match status" value="1"/>
</dbReference>
<dbReference type="InterPro" id="IPR011009">
    <property type="entry name" value="Kinase-like_dom_sf"/>
</dbReference>
<keyword evidence="3" id="KW-1185">Reference proteome</keyword>
<dbReference type="Gene3D" id="3.30.200.20">
    <property type="entry name" value="Phosphorylase Kinase, domain 1"/>
    <property type="match status" value="1"/>
</dbReference>
<dbReference type="InterPro" id="IPR045761">
    <property type="entry name" value="ODP_dom"/>
</dbReference>
<comment type="caution">
    <text evidence="2">The sequence shown here is derived from an EMBL/GenBank/DDBJ whole genome shotgun (WGS) entry which is preliminary data.</text>
</comment>
<dbReference type="SMART" id="SM00849">
    <property type="entry name" value="Lactamase_B"/>
    <property type="match status" value="1"/>
</dbReference>
<dbReference type="Proteomes" id="UP000249169">
    <property type="component" value="Unassembled WGS sequence"/>
</dbReference>
<dbReference type="PROSITE" id="PS00108">
    <property type="entry name" value="PROTEIN_KINASE_ST"/>
    <property type="match status" value="1"/>
</dbReference>
<feature type="domain" description="Protein kinase" evidence="1">
    <location>
        <begin position="15"/>
        <end position="281"/>
    </location>
</feature>
<dbReference type="OrthoDB" id="9768433at2"/>
<dbReference type="GO" id="GO:0005524">
    <property type="term" value="F:ATP binding"/>
    <property type="evidence" value="ECO:0007669"/>
    <property type="project" value="InterPro"/>
</dbReference>
<dbReference type="AlphaFoldDB" id="A0A328C712"/>
<dbReference type="CDD" id="cd14014">
    <property type="entry name" value="STKc_PknB_like"/>
    <property type="match status" value="1"/>
</dbReference>
<dbReference type="Pfam" id="PF19583">
    <property type="entry name" value="ODP"/>
    <property type="match status" value="1"/>
</dbReference>
<protein>
    <recommendedName>
        <fullName evidence="1">Protein kinase domain-containing protein</fullName>
    </recommendedName>
</protein>